<keyword evidence="3" id="KW-0554">One-carbon metabolism</keyword>
<dbReference type="GO" id="GO:0005524">
    <property type="term" value="F:ATP binding"/>
    <property type="evidence" value="ECO:0007669"/>
    <property type="project" value="UniProtKB-KW"/>
</dbReference>
<dbReference type="FunFam" id="3.40.50.300:FF:000245">
    <property type="entry name" value="C-1-tetrahydrofolate synthase, cytoplasmic"/>
    <property type="match status" value="1"/>
</dbReference>
<evidence type="ECO:0000256" key="3">
    <source>
        <dbReference type="ARBA" id="ARBA00022563"/>
    </source>
</evidence>
<dbReference type="GO" id="GO:0006730">
    <property type="term" value="P:one-carbon metabolic process"/>
    <property type="evidence" value="ECO:0007669"/>
    <property type="project" value="UniProtKB-KW"/>
</dbReference>
<dbReference type="Gene3D" id="3.10.410.10">
    <property type="entry name" value="Formyltetrahydrofolate synthetase, domain 3"/>
    <property type="match status" value="1"/>
</dbReference>
<protein>
    <recommendedName>
        <fullName evidence="2">formate--tetrahydrofolate ligase</fullName>
        <ecNumber evidence="2">6.3.4.3</ecNumber>
    </recommendedName>
</protein>
<dbReference type="Gene3D" id="3.40.50.300">
    <property type="entry name" value="P-loop containing nucleotide triphosphate hydrolases"/>
    <property type="match status" value="2"/>
</dbReference>
<evidence type="ECO:0000313" key="8">
    <source>
        <dbReference type="Proteomes" id="UP001146793"/>
    </source>
</evidence>
<dbReference type="InterPro" id="IPR027417">
    <property type="entry name" value="P-loop_NTPase"/>
</dbReference>
<evidence type="ECO:0000256" key="2">
    <source>
        <dbReference type="ARBA" id="ARBA00012295"/>
    </source>
</evidence>
<dbReference type="AlphaFoldDB" id="A0AAV7YY69"/>
<keyword evidence="5" id="KW-0547">Nucleotide-binding</keyword>
<dbReference type="FunFam" id="3.10.410.10:FF:000001">
    <property type="entry name" value="Putative formate--tetrahydrofolate ligase"/>
    <property type="match status" value="1"/>
</dbReference>
<comment type="caution">
    <text evidence="7">The sequence shown here is derived from an EMBL/GenBank/DDBJ whole genome shotgun (WGS) entry which is preliminary data.</text>
</comment>
<evidence type="ECO:0000256" key="4">
    <source>
        <dbReference type="ARBA" id="ARBA00022598"/>
    </source>
</evidence>
<dbReference type="SUPFAM" id="SSF52540">
    <property type="entry name" value="P-loop containing nucleoside triphosphate hydrolases"/>
    <property type="match status" value="1"/>
</dbReference>
<dbReference type="InterPro" id="IPR000559">
    <property type="entry name" value="Formate_THF_ligase"/>
</dbReference>
<dbReference type="EMBL" id="JANTQA010000047">
    <property type="protein sequence ID" value="KAJ3433669.1"/>
    <property type="molecule type" value="Genomic_DNA"/>
</dbReference>
<keyword evidence="6" id="KW-0067">ATP-binding</keyword>
<gene>
    <name evidence="7" type="ORF">M0812_22632</name>
</gene>
<dbReference type="EC" id="6.3.4.3" evidence="2"/>
<dbReference type="Pfam" id="PF01268">
    <property type="entry name" value="FTHFS"/>
    <property type="match status" value="1"/>
</dbReference>
<dbReference type="HAMAP" id="MF_01543">
    <property type="entry name" value="FTHFS"/>
    <property type="match status" value="1"/>
</dbReference>
<dbReference type="PROSITE" id="PS00721">
    <property type="entry name" value="FTHFS_1"/>
    <property type="match status" value="1"/>
</dbReference>
<dbReference type="CDD" id="cd00477">
    <property type="entry name" value="FTHFS"/>
    <property type="match status" value="1"/>
</dbReference>
<dbReference type="PROSITE" id="PS00722">
    <property type="entry name" value="FTHFS_2"/>
    <property type="match status" value="1"/>
</dbReference>
<comment type="pathway">
    <text evidence="1">One-carbon metabolism; tetrahydrofolate interconversion.</text>
</comment>
<sequence>MKKLINLKSPVPSDIDVSQSLKLWPIRRIAQSVGIQDNELELHGDSRGRIKLDVLERLKNKPNGKYVLVTGINPTPFGEGKTTTSVGLSQSIGAHLNKKVFTCLRCPSRGPTFGIKGGAAGGGYSQVIPMETFNLDVPDIDAVAIANNLLSAAIDTRMFHERTQTNKGLFKRLCPADKKGERFFTKAMISRLTKLGIHKTNPNDLTKEEIADFVRLDLDPETISWRRVVDVNDRFLRGITVGNGPKERGQIRSTGFDIAVASECMVILALSNSLHDMRERMGKIVVGLSKKGVPITAEDIGAAGAMTVLMKESLKPSLMQTLERTPVLVHAGPFANIAHGNSSIIADKIALKLVGEDGYVVTEAGFGADCGAEKFFNIKCRSSGLVPNCSVIVATARALKHHGGASLKECKETNVEALKKGVVNLVKHVENMKKFGVPVVVALNRFHTDTDEECDVILNAAMGAGAFDAVISDHFSKGGLGAVNLAKSVERACKQKSDFKFLYDLDQPIKKKIGIIAREIYGADGVDYLNDTNEKIEEYEKNGFGNLPICVAKTQYSFSHDAKLLGRPSGFRIPVEDIRASVGAGFVFPILGAISTMPGLPTRPAYYNVDVDEKGNILGLF</sequence>
<evidence type="ECO:0000256" key="5">
    <source>
        <dbReference type="ARBA" id="ARBA00022741"/>
    </source>
</evidence>
<evidence type="ECO:0000256" key="1">
    <source>
        <dbReference type="ARBA" id="ARBA00004777"/>
    </source>
</evidence>
<organism evidence="7 8">
    <name type="scientific">Anaeramoeba flamelloides</name>
    <dbReference type="NCBI Taxonomy" id="1746091"/>
    <lineage>
        <taxon>Eukaryota</taxon>
        <taxon>Metamonada</taxon>
        <taxon>Anaeramoebidae</taxon>
        <taxon>Anaeramoeba</taxon>
    </lineage>
</organism>
<evidence type="ECO:0000313" key="7">
    <source>
        <dbReference type="EMBL" id="KAJ3433669.1"/>
    </source>
</evidence>
<dbReference type="Proteomes" id="UP001146793">
    <property type="component" value="Unassembled WGS sequence"/>
</dbReference>
<accession>A0AAV7YY69</accession>
<name>A0AAV7YY69_9EUKA</name>
<dbReference type="InterPro" id="IPR020628">
    <property type="entry name" value="Formate_THF_ligase_CS"/>
</dbReference>
<dbReference type="GO" id="GO:0004329">
    <property type="term" value="F:formate-tetrahydrofolate ligase activity"/>
    <property type="evidence" value="ECO:0007669"/>
    <property type="project" value="UniProtKB-EC"/>
</dbReference>
<evidence type="ECO:0000256" key="6">
    <source>
        <dbReference type="ARBA" id="ARBA00022840"/>
    </source>
</evidence>
<reference evidence="7" key="1">
    <citation type="submission" date="2022-08" db="EMBL/GenBank/DDBJ databases">
        <title>Novel sulphate-reducing endosymbionts in the free-living metamonad Anaeramoeba.</title>
        <authorList>
            <person name="Jerlstrom-Hultqvist J."/>
            <person name="Cepicka I."/>
            <person name="Gallot-Lavallee L."/>
            <person name="Salas-Leiva D."/>
            <person name="Curtis B.A."/>
            <person name="Zahonova K."/>
            <person name="Pipaliya S."/>
            <person name="Dacks J."/>
            <person name="Roger A.J."/>
        </authorList>
    </citation>
    <scope>NUCLEOTIDE SEQUENCE</scope>
    <source>
        <strain evidence="7">Busselton2</strain>
    </source>
</reference>
<keyword evidence="4" id="KW-0436">Ligase</keyword>
<proteinExistence type="inferred from homology"/>